<dbReference type="AlphaFoldDB" id="A0A2V4B2N7"/>
<dbReference type="EMBL" id="MASW01000002">
    <property type="protein sequence ID" value="PXY27668.1"/>
    <property type="molecule type" value="Genomic_DNA"/>
</dbReference>
<comment type="caution">
    <text evidence="1">The sequence shown here is derived from an EMBL/GenBank/DDBJ whole genome shotgun (WGS) entry which is preliminary data.</text>
</comment>
<keyword evidence="2" id="KW-1185">Reference proteome</keyword>
<organism evidence="1 2">
    <name type="scientific">Prauserella muralis</name>
    <dbReference type="NCBI Taxonomy" id="588067"/>
    <lineage>
        <taxon>Bacteria</taxon>
        <taxon>Bacillati</taxon>
        <taxon>Actinomycetota</taxon>
        <taxon>Actinomycetes</taxon>
        <taxon>Pseudonocardiales</taxon>
        <taxon>Pseudonocardiaceae</taxon>
        <taxon>Prauserella</taxon>
    </lineage>
</organism>
<evidence type="ECO:0000313" key="2">
    <source>
        <dbReference type="Proteomes" id="UP000249915"/>
    </source>
</evidence>
<sequence>MEWNAEDFGRACASYFTAAETPAKFIDLPRANYSTWQYDAVLDGHGRTVGVANYTCASWNERAMLSVAVVEPEFAEPGKQLTLLWGEPDGGAKSTPWLEPHSQVEIRATVVKSYAD</sequence>
<dbReference type="InterPro" id="IPR027266">
    <property type="entry name" value="TrmE/GcvT-like"/>
</dbReference>
<proteinExistence type="predicted"/>
<dbReference type="Gene3D" id="3.30.1360.120">
    <property type="entry name" value="Probable tRNA modification gtpase trme, domain 1"/>
    <property type="match status" value="1"/>
</dbReference>
<evidence type="ECO:0000313" key="1">
    <source>
        <dbReference type="EMBL" id="PXY27668.1"/>
    </source>
</evidence>
<gene>
    <name evidence="1" type="ORF">BAY60_14805</name>
</gene>
<accession>A0A2V4B2N7</accession>
<reference evidence="1 2" key="1">
    <citation type="submission" date="2016-07" db="EMBL/GenBank/DDBJ databases">
        <title>Draft genome sequence of Prauserella muralis DSM 45305, isolated from a mould-covered wall in an indoor environment.</title>
        <authorList>
            <person name="Ruckert C."/>
            <person name="Albersmeier A."/>
            <person name="Jiang C.-L."/>
            <person name="Jiang Y."/>
            <person name="Kalinowski J."/>
            <person name="Schneider O."/>
            <person name="Winkler A."/>
            <person name="Zotchev S.B."/>
        </authorList>
    </citation>
    <scope>NUCLEOTIDE SEQUENCE [LARGE SCALE GENOMIC DNA]</scope>
    <source>
        <strain evidence="1 2">DSM 45305</strain>
    </source>
</reference>
<protein>
    <submittedName>
        <fullName evidence="1">Uncharacterized protein</fullName>
    </submittedName>
</protein>
<dbReference type="Proteomes" id="UP000249915">
    <property type="component" value="Unassembled WGS sequence"/>
</dbReference>
<name>A0A2V4B2N7_9PSEU</name>